<evidence type="ECO:0000256" key="3">
    <source>
        <dbReference type="ARBA" id="ARBA00022679"/>
    </source>
</evidence>
<evidence type="ECO:0000256" key="2">
    <source>
        <dbReference type="ARBA" id="ARBA00022603"/>
    </source>
</evidence>
<dbReference type="PANTHER" id="PTHR10867">
    <property type="entry name" value="NNMT/PNMT/TEMT FAMILY MEMBER"/>
    <property type="match status" value="1"/>
</dbReference>
<dbReference type="GO" id="GO:0032259">
    <property type="term" value="P:methylation"/>
    <property type="evidence" value="ECO:0007669"/>
    <property type="project" value="UniProtKB-KW"/>
</dbReference>
<name>A0A8C4Q8B2_EPTBU</name>
<evidence type="ECO:0000256" key="1">
    <source>
        <dbReference type="ARBA" id="ARBA00007996"/>
    </source>
</evidence>
<proteinExistence type="inferred from homology"/>
<dbReference type="CDD" id="cd02440">
    <property type="entry name" value="AdoMet_MTases"/>
    <property type="match status" value="1"/>
</dbReference>
<accession>A0A8C4Q8B2</accession>
<dbReference type="NCBIfam" id="NF041360">
    <property type="entry name" value="GntF_guanitoxin"/>
    <property type="match status" value="1"/>
</dbReference>
<dbReference type="SUPFAM" id="SSF53335">
    <property type="entry name" value="S-adenosyl-L-methionine-dependent methyltransferases"/>
    <property type="match status" value="1"/>
</dbReference>
<dbReference type="OMA" id="LEVTICE"/>
<dbReference type="Pfam" id="PF01234">
    <property type="entry name" value="NNMT_PNMT_TEMT"/>
    <property type="match status" value="1"/>
</dbReference>
<dbReference type="InterPro" id="IPR053384">
    <property type="entry name" value="SAM-dep_methyltransferase"/>
</dbReference>
<reference evidence="5" key="1">
    <citation type="submission" date="2025-08" db="UniProtKB">
        <authorList>
            <consortium name="Ensembl"/>
        </authorList>
    </citation>
    <scope>IDENTIFICATION</scope>
</reference>
<dbReference type="InterPro" id="IPR000940">
    <property type="entry name" value="NNMT_TEMT_trans"/>
</dbReference>
<dbReference type="Proteomes" id="UP000694388">
    <property type="component" value="Unplaced"/>
</dbReference>
<dbReference type="GeneTree" id="ENSGT00390000011708"/>
<keyword evidence="4" id="KW-0949">S-adenosyl-L-methionine</keyword>
<evidence type="ECO:0008006" key="7">
    <source>
        <dbReference type="Google" id="ProtNLM"/>
    </source>
</evidence>
<dbReference type="PROSITE" id="PS51681">
    <property type="entry name" value="SAM_MT_NNMT_PNMT_TEMT"/>
    <property type="match status" value="1"/>
</dbReference>
<dbReference type="InterPro" id="IPR029063">
    <property type="entry name" value="SAM-dependent_MTases_sf"/>
</dbReference>
<evidence type="ECO:0000313" key="6">
    <source>
        <dbReference type="Proteomes" id="UP000694388"/>
    </source>
</evidence>
<keyword evidence="6" id="KW-1185">Reference proteome</keyword>
<sequence length="284" mass="31868">MSAPPRHTLPQSDLERLPHGFPPFFEELGPKGFAPILSSGELLCGGQLHTMYSHRVGCQISLHFCVLRNEGVYGVRGQRLLDIGSGPTIYQVLSACENFEEIYLSDYIEQNRQQLQCWLDASPDAFDWNHIIKFVCKIEGNQVSWEEKAAKLRKRVRAVMHCDVRHDPPLDTDRAPFDCIMSSFCLDVACTDEKNFRDAVTYLANLLKPGGLLLTVVATGREFYSVGKEKFGFAFVMSEDMARHAMEVAGLEVTICESHSTPEQIKNSKADFTGFLNMAATKPQ</sequence>
<dbReference type="GO" id="GO:0005829">
    <property type="term" value="C:cytosol"/>
    <property type="evidence" value="ECO:0007669"/>
    <property type="project" value="TreeGrafter"/>
</dbReference>
<protein>
    <recommendedName>
        <fullName evidence="7">Nicotinamide N-methyltransferase</fullName>
    </recommendedName>
</protein>
<reference evidence="5" key="2">
    <citation type="submission" date="2025-09" db="UniProtKB">
        <authorList>
            <consortium name="Ensembl"/>
        </authorList>
    </citation>
    <scope>IDENTIFICATION</scope>
</reference>
<evidence type="ECO:0000313" key="5">
    <source>
        <dbReference type="Ensembl" id="ENSEBUP00000011159.1"/>
    </source>
</evidence>
<organism evidence="5 6">
    <name type="scientific">Eptatretus burgeri</name>
    <name type="common">Inshore hagfish</name>
    <dbReference type="NCBI Taxonomy" id="7764"/>
    <lineage>
        <taxon>Eukaryota</taxon>
        <taxon>Metazoa</taxon>
        <taxon>Chordata</taxon>
        <taxon>Craniata</taxon>
        <taxon>Vertebrata</taxon>
        <taxon>Cyclostomata</taxon>
        <taxon>Myxini</taxon>
        <taxon>Myxiniformes</taxon>
        <taxon>Myxinidae</taxon>
        <taxon>Eptatretinae</taxon>
        <taxon>Eptatretus</taxon>
    </lineage>
</organism>
<dbReference type="Gene3D" id="3.40.50.150">
    <property type="entry name" value="Vaccinia Virus protein VP39"/>
    <property type="match status" value="1"/>
</dbReference>
<keyword evidence="2" id="KW-0489">Methyltransferase</keyword>
<dbReference type="PANTHER" id="PTHR10867:SF17">
    <property type="entry name" value="NICOTINAMIDE N-METHYLTRANSFERASE"/>
    <property type="match status" value="1"/>
</dbReference>
<evidence type="ECO:0000256" key="4">
    <source>
        <dbReference type="ARBA" id="ARBA00022691"/>
    </source>
</evidence>
<dbReference type="GO" id="GO:0008170">
    <property type="term" value="F:N-methyltransferase activity"/>
    <property type="evidence" value="ECO:0007669"/>
    <property type="project" value="TreeGrafter"/>
</dbReference>
<dbReference type="Ensembl" id="ENSEBUT00000011721.1">
    <property type="protein sequence ID" value="ENSEBUP00000011159.1"/>
    <property type="gene ID" value="ENSEBUG00000007163.1"/>
</dbReference>
<comment type="similarity">
    <text evidence="1">Belongs to the class I-like SAM-binding methyltransferase superfamily. NNMT/PNMT/TEMT family.</text>
</comment>
<dbReference type="AlphaFoldDB" id="A0A8C4Q8B2"/>
<keyword evidence="3" id="KW-0808">Transferase</keyword>